<name>A0ABV6NFR1_9BACI</name>
<proteinExistence type="predicted"/>
<sequence length="197" mass="23183">MKKSVLGCLFLVVLLPACHDNKVNENEILSIYDDFLHHVTELFAYHTFEEDVYFNEKYHTEESIRTLLDPFMTDDGINQMLEDLYMEEDNRFVYREDFQSYLRNSQTRESSYYDITRQTVFNPGLRMLRNDLQVIEEAEHIELTAVAVPVQFYSEESTYGVSQFGQLGYPAVDHLSLTVTMVKEEDGYFIQHVEIQS</sequence>
<dbReference type="Proteomes" id="UP001589833">
    <property type="component" value="Unassembled WGS sequence"/>
</dbReference>
<protein>
    <submittedName>
        <fullName evidence="1">Uncharacterized protein</fullName>
    </submittedName>
</protein>
<keyword evidence="2" id="KW-1185">Reference proteome</keyword>
<evidence type="ECO:0000313" key="1">
    <source>
        <dbReference type="EMBL" id="MFC0559524.1"/>
    </source>
</evidence>
<dbReference type="EMBL" id="JBHLTR010000013">
    <property type="protein sequence ID" value="MFC0559524.1"/>
    <property type="molecule type" value="Genomic_DNA"/>
</dbReference>
<organism evidence="1 2">
    <name type="scientific">Halalkalibacter alkalisediminis</name>
    <dbReference type="NCBI Taxonomy" id="935616"/>
    <lineage>
        <taxon>Bacteria</taxon>
        <taxon>Bacillati</taxon>
        <taxon>Bacillota</taxon>
        <taxon>Bacilli</taxon>
        <taxon>Bacillales</taxon>
        <taxon>Bacillaceae</taxon>
        <taxon>Halalkalibacter</taxon>
    </lineage>
</organism>
<comment type="caution">
    <text evidence="1">The sequence shown here is derived from an EMBL/GenBank/DDBJ whole genome shotgun (WGS) entry which is preliminary data.</text>
</comment>
<evidence type="ECO:0000313" key="2">
    <source>
        <dbReference type="Proteomes" id="UP001589833"/>
    </source>
</evidence>
<gene>
    <name evidence="1" type="ORF">ACFFH4_10730</name>
</gene>
<dbReference type="RefSeq" id="WP_273841440.1">
    <property type="nucleotide sequence ID" value="NZ_JAQQWT010000004.1"/>
</dbReference>
<reference evidence="1 2" key="1">
    <citation type="submission" date="2024-09" db="EMBL/GenBank/DDBJ databases">
        <authorList>
            <person name="Sun Q."/>
            <person name="Mori K."/>
        </authorList>
    </citation>
    <scope>NUCLEOTIDE SEQUENCE [LARGE SCALE GENOMIC DNA]</scope>
    <source>
        <strain evidence="1 2">NCAIM B.02301</strain>
    </source>
</reference>
<accession>A0ABV6NFR1</accession>